<reference evidence="1 2" key="1">
    <citation type="journal article" date="2021" name="Elife">
        <title>Chloroplast acquisition without the gene transfer in kleptoplastic sea slugs, Plakobranchus ocellatus.</title>
        <authorList>
            <person name="Maeda T."/>
            <person name="Takahashi S."/>
            <person name="Yoshida T."/>
            <person name="Shimamura S."/>
            <person name="Takaki Y."/>
            <person name="Nagai Y."/>
            <person name="Toyoda A."/>
            <person name="Suzuki Y."/>
            <person name="Arimoto A."/>
            <person name="Ishii H."/>
            <person name="Satoh N."/>
            <person name="Nishiyama T."/>
            <person name="Hasebe M."/>
            <person name="Maruyama T."/>
            <person name="Minagawa J."/>
            <person name="Obokata J."/>
            <person name="Shigenobu S."/>
        </authorList>
    </citation>
    <scope>NUCLEOTIDE SEQUENCE [LARGE SCALE GENOMIC DNA]</scope>
</reference>
<sequence length="170" mass="18849">MRGRIAQVSNFLLRDNKTHLVSRHLVVCVGTMGLERRTTIVTHNHFTDESSSPFSISNTLPLNHTHTHFTIKHQFLRFAIKRGVGGTVASQSALRSAGTLLSRVRAPLAPPPWPDGEPESLRSPCCELAICKKPKLAIQLSTTSFRNSLNSASYSFPFHPLLFSPLTYSL</sequence>
<accession>A0AAV4AFR5</accession>
<protein>
    <submittedName>
        <fullName evidence="1">Uncharacterized protein</fullName>
    </submittedName>
</protein>
<dbReference type="AlphaFoldDB" id="A0AAV4AFR5"/>
<keyword evidence="2" id="KW-1185">Reference proteome</keyword>
<evidence type="ECO:0000313" key="1">
    <source>
        <dbReference type="EMBL" id="GFO05274.1"/>
    </source>
</evidence>
<comment type="caution">
    <text evidence="1">The sequence shown here is derived from an EMBL/GenBank/DDBJ whole genome shotgun (WGS) entry which is preliminary data.</text>
</comment>
<evidence type="ECO:0000313" key="2">
    <source>
        <dbReference type="Proteomes" id="UP000735302"/>
    </source>
</evidence>
<organism evidence="1 2">
    <name type="scientific">Plakobranchus ocellatus</name>
    <dbReference type="NCBI Taxonomy" id="259542"/>
    <lineage>
        <taxon>Eukaryota</taxon>
        <taxon>Metazoa</taxon>
        <taxon>Spiralia</taxon>
        <taxon>Lophotrochozoa</taxon>
        <taxon>Mollusca</taxon>
        <taxon>Gastropoda</taxon>
        <taxon>Heterobranchia</taxon>
        <taxon>Euthyneura</taxon>
        <taxon>Panpulmonata</taxon>
        <taxon>Sacoglossa</taxon>
        <taxon>Placobranchoidea</taxon>
        <taxon>Plakobranchidae</taxon>
        <taxon>Plakobranchus</taxon>
    </lineage>
</organism>
<proteinExistence type="predicted"/>
<name>A0AAV4AFR5_9GAST</name>
<dbReference type="Proteomes" id="UP000735302">
    <property type="component" value="Unassembled WGS sequence"/>
</dbReference>
<gene>
    <name evidence="1" type="ORF">PoB_003177900</name>
</gene>
<dbReference type="EMBL" id="BLXT01003747">
    <property type="protein sequence ID" value="GFO05274.1"/>
    <property type="molecule type" value="Genomic_DNA"/>
</dbReference>